<dbReference type="Gene3D" id="6.10.140.2220">
    <property type="match status" value="1"/>
</dbReference>
<keyword evidence="7" id="KW-1185">Reference proteome</keyword>
<evidence type="ECO:0000313" key="7">
    <source>
        <dbReference type="Proteomes" id="UP000613177"/>
    </source>
</evidence>
<gene>
    <name evidence="6" type="ORF">INT48_008786</name>
</gene>
<comment type="caution">
    <text evidence="6">The sequence shown here is derived from an EMBL/GenBank/DDBJ whole genome shotgun (WGS) entry which is preliminary data.</text>
</comment>
<dbReference type="PANTHER" id="PTHR12197:SF251">
    <property type="entry name" value="EG:BACR7C10.4 PROTEIN"/>
    <property type="match status" value="1"/>
</dbReference>
<sequence length="522" mass="59783">MKILDSYINEQKGVQIQEDRLVASEFIKGGSTILVQPPLASVPLPAKRHQRCNYCLRKAQLQCCSRCRSAYFCSNECFRNAWLHFHRVLCEPQETDIYKDVDADRWLLERTALTLHSHARLNKQYSHSPTHLPYAIHALQLHTPTSCTTSDYNQSTVDAVAQFLEPFDCQISSEELSVLWKRIQVCSFPILDPDQQLEPVAVGVYPITSLFVGHSCRPNAAVIYKQGTQSIITLEDILPGESITIAYVDLISTKEQRWTELRKKFGQDYKCDCIRCQGDLALIDTALEKGESLGLTADDGRKLLSENLLSWSILDMLRDAEVREKDSWSPIQVLEPPQFTHFVSRIAFPTVYYASIDDKKHHNSPSLYKAYVKEDRAHIIQRLPAAMTALLNVPQVPAFTIATIRAAESLLLEHIAEGNWVKTSRCALYLFVIYRVIYPPFHPKLSYHTLILARSGWNALVEMELIGMERKLERIYANGTRTWIELAKDAIDTTFGRESNFWRDIIELQWVYDREQKVKGAC</sequence>
<protein>
    <recommendedName>
        <fullName evidence="5">MYND-type domain-containing protein</fullName>
    </recommendedName>
</protein>
<dbReference type="Proteomes" id="UP000613177">
    <property type="component" value="Unassembled WGS sequence"/>
</dbReference>
<evidence type="ECO:0000256" key="2">
    <source>
        <dbReference type="ARBA" id="ARBA00022771"/>
    </source>
</evidence>
<name>A0A8H7VPY4_9FUNG</name>
<evidence type="ECO:0000259" key="5">
    <source>
        <dbReference type="PROSITE" id="PS50865"/>
    </source>
</evidence>
<dbReference type="PROSITE" id="PS50865">
    <property type="entry name" value="ZF_MYND_2"/>
    <property type="match status" value="1"/>
</dbReference>
<proteinExistence type="predicted"/>
<reference evidence="6" key="1">
    <citation type="submission" date="2021-01" db="EMBL/GenBank/DDBJ databases">
        <title>Metabolic potential, ecology and presence of endohyphal bacteria is reflected in genomic diversity of Mucoromycotina.</title>
        <authorList>
            <person name="Muszewska A."/>
            <person name="Okrasinska A."/>
            <person name="Steczkiewicz K."/>
            <person name="Drgas O."/>
            <person name="Orlowska M."/>
            <person name="Perlinska-Lenart U."/>
            <person name="Aleksandrzak-Piekarczyk T."/>
            <person name="Szatraj K."/>
            <person name="Zielenkiewicz U."/>
            <person name="Pilsyk S."/>
            <person name="Malc E."/>
            <person name="Mieczkowski P."/>
            <person name="Kruszewska J.S."/>
            <person name="Biernat P."/>
            <person name="Pawlowska J."/>
        </authorList>
    </citation>
    <scope>NUCLEOTIDE SEQUENCE</scope>
    <source>
        <strain evidence="6">WA0000018081</strain>
    </source>
</reference>
<keyword evidence="2 4" id="KW-0863">Zinc-finger</keyword>
<dbReference type="SUPFAM" id="SSF144232">
    <property type="entry name" value="HIT/MYND zinc finger-like"/>
    <property type="match status" value="1"/>
</dbReference>
<dbReference type="InterPro" id="IPR001214">
    <property type="entry name" value="SET_dom"/>
</dbReference>
<dbReference type="Pfam" id="PF00856">
    <property type="entry name" value="SET"/>
    <property type="match status" value="1"/>
</dbReference>
<dbReference type="EMBL" id="JAEPRE010000201">
    <property type="protein sequence ID" value="KAG2230451.1"/>
    <property type="molecule type" value="Genomic_DNA"/>
</dbReference>
<dbReference type="Gene3D" id="1.10.220.160">
    <property type="match status" value="1"/>
</dbReference>
<dbReference type="AlphaFoldDB" id="A0A8H7VPY4"/>
<evidence type="ECO:0000256" key="1">
    <source>
        <dbReference type="ARBA" id="ARBA00022723"/>
    </source>
</evidence>
<dbReference type="SUPFAM" id="SSF82199">
    <property type="entry name" value="SET domain"/>
    <property type="match status" value="1"/>
</dbReference>
<dbReference type="Gene3D" id="2.170.270.10">
    <property type="entry name" value="SET domain"/>
    <property type="match status" value="1"/>
</dbReference>
<dbReference type="PANTHER" id="PTHR12197">
    <property type="entry name" value="HISTONE-LYSINE N-METHYLTRANSFERASE SMYD"/>
    <property type="match status" value="1"/>
</dbReference>
<accession>A0A8H7VPY4</accession>
<dbReference type="GO" id="GO:0005634">
    <property type="term" value="C:nucleus"/>
    <property type="evidence" value="ECO:0007669"/>
    <property type="project" value="TreeGrafter"/>
</dbReference>
<evidence type="ECO:0000256" key="3">
    <source>
        <dbReference type="ARBA" id="ARBA00022833"/>
    </source>
</evidence>
<organism evidence="6 7">
    <name type="scientific">Thamnidium elegans</name>
    <dbReference type="NCBI Taxonomy" id="101142"/>
    <lineage>
        <taxon>Eukaryota</taxon>
        <taxon>Fungi</taxon>
        <taxon>Fungi incertae sedis</taxon>
        <taxon>Mucoromycota</taxon>
        <taxon>Mucoromycotina</taxon>
        <taxon>Mucoromycetes</taxon>
        <taxon>Mucorales</taxon>
        <taxon>Mucorineae</taxon>
        <taxon>Mucoraceae</taxon>
        <taxon>Thamnidium</taxon>
    </lineage>
</organism>
<feature type="domain" description="MYND-type" evidence="5">
    <location>
        <begin position="52"/>
        <end position="90"/>
    </location>
</feature>
<evidence type="ECO:0000313" key="6">
    <source>
        <dbReference type="EMBL" id="KAG2230451.1"/>
    </source>
</evidence>
<keyword evidence="3" id="KW-0862">Zinc</keyword>
<dbReference type="InterPro" id="IPR002893">
    <property type="entry name" value="Znf_MYND"/>
</dbReference>
<keyword evidence="1" id="KW-0479">Metal-binding</keyword>
<dbReference type="Pfam" id="PF01753">
    <property type="entry name" value="zf-MYND"/>
    <property type="match status" value="1"/>
</dbReference>
<dbReference type="GO" id="GO:0008270">
    <property type="term" value="F:zinc ion binding"/>
    <property type="evidence" value="ECO:0007669"/>
    <property type="project" value="UniProtKB-KW"/>
</dbReference>
<dbReference type="InterPro" id="IPR050869">
    <property type="entry name" value="H3K4_H4K5_MeTrfase"/>
</dbReference>
<dbReference type="OrthoDB" id="5945798at2759"/>
<dbReference type="InterPro" id="IPR046341">
    <property type="entry name" value="SET_dom_sf"/>
</dbReference>
<evidence type="ECO:0000256" key="4">
    <source>
        <dbReference type="PROSITE-ProRule" id="PRU00134"/>
    </source>
</evidence>